<evidence type="ECO:0000313" key="5">
    <source>
        <dbReference type="EMBL" id="CAF3720340.1"/>
    </source>
</evidence>
<evidence type="ECO:0000259" key="3">
    <source>
        <dbReference type="PROSITE" id="PS50026"/>
    </source>
</evidence>
<feature type="compositionally biased region" description="Acidic residues" evidence="2">
    <location>
        <begin position="363"/>
        <end position="375"/>
    </location>
</feature>
<feature type="compositionally biased region" description="Basic and acidic residues" evidence="2">
    <location>
        <begin position="407"/>
        <end position="431"/>
    </location>
</feature>
<dbReference type="Gene3D" id="2.170.140.10">
    <property type="entry name" value="Chitin binding domain"/>
    <property type="match status" value="2"/>
</dbReference>
<dbReference type="GO" id="GO:0008061">
    <property type="term" value="F:chitin binding"/>
    <property type="evidence" value="ECO:0007669"/>
    <property type="project" value="InterPro"/>
</dbReference>
<dbReference type="PANTHER" id="PTHR24033">
    <property type="entry name" value="EGF-LIKE DOMAIN-CONTAINING PROTEIN"/>
    <property type="match status" value="1"/>
</dbReference>
<sequence length="791" mass="88480">RKKLFRHGNPFPSLTKLDVPLGPSVPGVVPLPGFTGPIGIAGPLVPPPTPPPSPPSTAPVMVSPMTSRMFPSMFPLFAPMSLPSQVAPSPMLQPMFQQSSTFQSMFPQPSTFQSMFPQSSTFQSMFPQSSTFQSMFPQSSTSQSMFPQPSVPQSMFPQSSAPQLMFPQPTVSQTIFPQATVSQLMFPQRTVSQAMFPQPTVSQPMSPPSPIMQPTFLTFQTFQTSPTPRSTPSLPSFIPPILPSLPIPLDGPLLPPLPMNIPATFIPGPPPIFGAPWFGPFDEPSGSAGASLGSMGTPSALFSGSFGQPFGFKPSFGHPFGFDLGFGSGFPSSSNFYSGLSQSFPFSNGYNRGSKNGNKKDFDDDDEDDDDDTYDDEKSSASNDDDSDKSKPSKRSKNNNIAKRKKREYDSNDHQDVTNDHQDVTNDHQDVTNEQQSSSESINQSLDQSSPCIGQTIKTNIPHPTDSTKYISCLNENKYEIMDCPTDFVYNALIDQCEKNKNMESICEQQQPCMNDGQCYQTSSTTYKCVCRGAWTGEHCETPLSPCASNPCGEGNECHTLITNDYKQDYICICNQQQSYGLTCAQNTIPNPCMSASNDEEQYYPFAFSVSAYIQCDGDLLHVRPCSTGLHWNQEKQICDREETLSMDPIEDQSQSYHINYNTQPSETTFNRPYVNFIDQIVDKQQGYRYRNYDPHTTSNDFRYNQIHLPEETSMMYSYFPSLSMIKENRRLKNQQGYTPINMHVMVEDQKPMFSDQQFSQSYNQLPKNSFMQLTPRRNMYHVFQSSSYRR</sequence>
<feature type="compositionally biased region" description="Low complexity" evidence="2">
    <location>
        <begin position="435"/>
        <end position="450"/>
    </location>
</feature>
<feature type="disulfide bond" evidence="1">
    <location>
        <begin position="531"/>
        <end position="540"/>
    </location>
</feature>
<reference evidence="5" key="1">
    <citation type="submission" date="2021-02" db="EMBL/GenBank/DDBJ databases">
        <authorList>
            <person name="Nowell W R."/>
        </authorList>
    </citation>
    <scope>NUCLEOTIDE SEQUENCE</scope>
</reference>
<name>A0A818W415_9BILA</name>
<keyword evidence="1" id="KW-1015">Disulfide bond</keyword>
<evidence type="ECO:0000256" key="1">
    <source>
        <dbReference type="PROSITE-ProRule" id="PRU00076"/>
    </source>
</evidence>
<dbReference type="InterPro" id="IPR002557">
    <property type="entry name" value="Chitin-bd_dom"/>
</dbReference>
<keyword evidence="1" id="KW-0245">EGF-like domain</keyword>
<dbReference type="InterPro" id="IPR000742">
    <property type="entry name" value="EGF"/>
</dbReference>
<gene>
    <name evidence="5" type="ORF">JBS370_LOCUS10754</name>
</gene>
<dbReference type="InterPro" id="IPR051830">
    <property type="entry name" value="NOTCH_homolog"/>
</dbReference>
<dbReference type="EMBL" id="CAJOBD010000795">
    <property type="protein sequence ID" value="CAF3720340.1"/>
    <property type="molecule type" value="Genomic_DNA"/>
</dbReference>
<feature type="domain" description="EGF-like" evidence="3">
    <location>
        <begin position="543"/>
        <end position="585"/>
    </location>
</feature>
<proteinExistence type="predicted"/>
<dbReference type="AlphaFoldDB" id="A0A818W415"/>
<dbReference type="Pfam" id="PF01607">
    <property type="entry name" value="CBM_14"/>
    <property type="match status" value="2"/>
</dbReference>
<feature type="compositionally biased region" description="Polar residues" evidence="2">
    <location>
        <begin position="347"/>
        <end position="356"/>
    </location>
</feature>
<organism evidence="5 6">
    <name type="scientific">Rotaria sordida</name>
    <dbReference type="NCBI Taxonomy" id="392033"/>
    <lineage>
        <taxon>Eukaryota</taxon>
        <taxon>Metazoa</taxon>
        <taxon>Spiralia</taxon>
        <taxon>Gnathifera</taxon>
        <taxon>Rotifera</taxon>
        <taxon>Eurotatoria</taxon>
        <taxon>Bdelloidea</taxon>
        <taxon>Philodinida</taxon>
        <taxon>Philodinidae</taxon>
        <taxon>Rotaria</taxon>
    </lineage>
</organism>
<dbReference type="Proteomes" id="UP000663836">
    <property type="component" value="Unassembled WGS sequence"/>
</dbReference>
<dbReference type="SMART" id="SM00494">
    <property type="entry name" value="ChtBD2"/>
    <property type="match status" value="2"/>
</dbReference>
<dbReference type="CDD" id="cd00054">
    <property type="entry name" value="EGF_CA"/>
    <property type="match status" value="1"/>
</dbReference>
<dbReference type="PROSITE" id="PS50940">
    <property type="entry name" value="CHIT_BIND_II"/>
    <property type="match status" value="2"/>
</dbReference>
<evidence type="ECO:0000256" key="2">
    <source>
        <dbReference type="SAM" id="MobiDB-lite"/>
    </source>
</evidence>
<feature type="compositionally biased region" description="Basic residues" evidence="2">
    <location>
        <begin position="392"/>
        <end position="406"/>
    </location>
</feature>
<dbReference type="Gene3D" id="2.10.25.10">
    <property type="entry name" value="Laminin"/>
    <property type="match status" value="1"/>
</dbReference>
<accession>A0A818W415</accession>
<comment type="caution">
    <text evidence="5">The sequence shown here is derived from an EMBL/GenBank/DDBJ whole genome shotgun (WGS) entry which is preliminary data.</text>
</comment>
<protein>
    <submittedName>
        <fullName evidence="5">Uncharacterized protein</fullName>
    </submittedName>
</protein>
<feature type="non-terminal residue" evidence="5">
    <location>
        <position position="791"/>
    </location>
</feature>
<feature type="region of interest" description="Disordered" evidence="2">
    <location>
        <begin position="133"/>
        <end position="159"/>
    </location>
</feature>
<dbReference type="GO" id="GO:0005576">
    <property type="term" value="C:extracellular region"/>
    <property type="evidence" value="ECO:0007669"/>
    <property type="project" value="InterPro"/>
</dbReference>
<dbReference type="SMART" id="SM00181">
    <property type="entry name" value="EGF"/>
    <property type="match status" value="2"/>
</dbReference>
<feature type="domain" description="Chitin-binding type-2" evidence="4">
    <location>
        <begin position="590"/>
        <end position="649"/>
    </location>
</feature>
<dbReference type="PANTHER" id="PTHR24033:SF151">
    <property type="entry name" value="NOTCH 2"/>
    <property type="match status" value="1"/>
</dbReference>
<evidence type="ECO:0000259" key="4">
    <source>
        <dbReference type="PROSITE" id="PS50940"/>
    </source>
</evidence>
<dbReference type="PROSITE" id="PS50026">
    <property type="entry name" value="EGF_3"/>
    <property type="match status" value="2"/>
</dbReference>
<dbReference type="SUPFAM" id="SSF57625">
    <property type="entry name" value="Invertebrate chitin-binding proteins"/>
    <property type="match status" value="2"/>
</dbReference>
<dbReference type="PROSITE" id="PS00022">
    <property type="entry name" value="EGF_1"/>
    <property type="match status" value="1"/>
</dbReference>
<comment type="caution">
    <text evidence="1">Lacks conserved residue(s) required for the propagation of feature annotation.</text>
</comment>
<dbReference type="SUPFAM" id="SSF57196">
    <property type="entry name" value="EGF/Laminin"/>
    <property type="match status" value="1"/>
</dbReference>
<dbReference type="InterPro" id="IPR036508">
    <property type="entry name" value="Chitin-bd_dom_sf"/>
</dbReference>
<feature type="domain" description="EGF-like" evidence="3">
    <location>
        <begin position="503"/>
        <end position="541"/>
    </location>
</feature>
<feature type="region of interest" description="Disordered" evidence="2">
    <location>
        <begin position="347"/>
        <end position="461"/>
    </location>
</feature>
<feature type="domain" description="Chitin-binding type-2" evidence="4">
    <location>
        <begin position="449"/>
        <end position="509"/>
    </location>
</feature>
<evidence type="ECO:0000313" key="6">
    <source>
        <dbReference type="Proteomes" id="UP000663836"/>
    </source>
</evidence>